<proteinExistence type="predicted"/>
<keyword evidence="2" id="KW-1185">Reference proteome</keyword>
<accession>A0AAF0R8U8</accession>
<organism evidence="1 2">
    <name type="scientific">Solanum verrucosum</name>
    <dbReference type="NCBI Taxonomy" id="315347"/>
    <lineage>
        <taxon>Eukaryota</taxon>
        <taxon>Viridiplantae</taxon>
        <taxon>Streptophyta</taxon>
        <taxon>Embryophyta</taxon>
        <taxon>Tracheophyta</taxon>
        <taxon>Spermatophyta</taxon>
        <taxon>Magnoliopsida</taxon>
        <taxon>eudicotyledons</taxon>
        <taxon>Gunneridae</taxon>
        <taxon>Pentapetalae</taxon>
        <taxon>asterids</taxon>
        <taxon>lamiids</taxon>
        <taxon>Solanales</taxon>
        <taxon>Solanaceae</taxon>
        <taxon>Solanoideae</taxon>
        <taxon>Solaneae</taxon>
        <taxon>Solanum</taxon>
    </lineage>
</organism>
<reference evidence="1" key="1">
    <citation type="submission" date="2023-08" db="EMBL/GenBank/DDBJ databases">
        <title>A de novo genome assembly of Solanum verrucosum Schlechtendal, a Mexican diploid species geographically isolated from the other diploid A-genome species in potato relatives.</title>
        <authorList>
            <person name="Hosaka K."/>
        </authorList>
    </citation>
    <scope>NUCLEOTIDE SEQUENCE</scope>
    <source>
        <tissue evidence="1">Young leaves</tissue>
    </source>
</reference>
<dbReference type="AlphaFoldDB" id="A0AAF0R8U8"/>
<name>A0AAF0R8U8_SOLVR</name>
<protein>
    <submittedName>
        <fullName evidence="1">Uncharacterized protein</fullName>
    </submittedName>
</protein>
<sequence length="78" mass="8805">MDKFLLVRCALWSLSLNAKVKTQFWEPLLLAGVTFCKSIVYSFLKGILDGIVGVAGCDLWRLWCCKYEKWCGVDIAAV</sequence>
<evidence type="ECO:0000313" key="2">
    <source>
        <dbReference type="Proteomes" id="UP001234989"/>
    </source>
</evidence>
<evidence type="ECO:0000313" key="1">
    <source>
        <dbReference type="EMBL" id="WMV36793.1"/>
    </source>
</evidence>
<gene>
    <name evidence="1" type="ORF">MTR67_030178</name>
</gene>
<dbReference type="Proteomes" id="UP001234989">
    <property type="component" value="Chromosome 7"/>
</dbReference>
<dbReference type="EMBL" id="CP133618">
    <property type="protein sequence ID" value="WMV36793.1"/>
    <property type="molecule type" value="Genomic_DNA"/>
</dbReference>